<accession>A0AAP0GAI1</accession>
<dbReference type="PROSITE" id="PS50102">
    <property type="entry name" value="RRM"/>
    <property type="match status" value="2"/>
</dbReference>
<evidence type="ECO:0000313" key="6">
    <source>
        <dbReference type="Proteomes" id="UP001418222"/>
    </source>
</evidence>
<dbReference type="Pfam" id="PF00076">
    <property type="entry name" value="RRM_1"/>
    <property type="match status" value="2"/>
</dbReference>
<dbReference type="EMBL" id="JBBWWQ010000004">
    <property type="protein sequence ID" value="KAK8948601.1"/>
    <property type="molecule type" value="Genomic_DNA"/>
</dbReference>
<keyword evidence="6" id="KW-1185">Reference proteome</keyword>
<protein>
    <submittedName>
        <fullName evidence="5">Polyadenylate-binding protein 2</fullName>
    </submittedName>
</protein>
<dbReference type="FunFam" id="3.30.70.330:FF:000217">
    <property type="entry name" value="Polyadenylate-binding protein"/>
    <property type="match status" value="1"/>
</dbReference>
<proteinExistence type="predicted"/>
<dbReference type="SUPFAM" id="SSF54928">
    <property type="entry name" value="RNA-binding domain, RBD"/>
    <property type="match status" value="1"/>
</dbReference>
<feature type="domain" description="RRM" evidence="4">
    <location>
        <begin position="132"/>
        <end position="209"/>
    </location>
</feature>
<dbReference type="Proteomes" id="UP001418222">
    <property type="component" value="Unassembled WGS sequence"/>
</dbReference>
<keyword evidence="1" id="KW-0677">Repeat</keyword>
<name>A0AAP0GAI1_9ASPA</name>
<evidence type="ECO:0000259" key="4">
    <source>
        <dbReference type="PROSITE" id="PS50102"/>
    </source>
</evidence>
<evidence type="ECO:0000313" key="5">
    <source>
        <dbReference type="EMBL" id="KAK8948601.1"/>
    </source>
</evidence>
<dbReference type="PANTHER" id="PTHR24012">
    <property type="entry name" value="RNA BINDING PROTEIN"/>
    <property type="match status" value="1"/>
</dbReference>
<dbReference type="SMART" id="SM00360">
    <property type="entry name" value="RRM"/>
    <property type="match status" value="2"/>
</dbReference>
<reference evidence="5 6" key="1">
    <citation type="journal article" date="2022" name="Nat. Plants">
        <title>Genomes of leafy and leafless Platanthera orchids illuminate the evolution of mycoheterotrophy.</title>
        <authorList>
            <person name="Li M.H."/>
            <person name="Liu K.W."/>
            <person name="Li Z."/>
            <person name="Lu H.C."/>
            <person name="Ye Q.L."/>
            <person name="Zhang D."/>
            <person name="Wang J.Y."/>
            <person name="Li Y.F."/>
            <person name="Zhong Z.M."/>
            <person name="Liu X."/>
            <person name="Yu X."/>
            <person name="Liu D.K."/>
            <person name="Tu X.D."/>
            <person name="Liu B."/>
            <person name="Hao Y."/>
            <person name="Liao X.Y."/>
            <person name="Jiang Y.T."/>
            <person name="Sun W.H."/>
            <person name="Chen J."/>
            <person name="Chen Y.Q."/>
            <person name="Ai Y."/>
            <person name="Zhai J.W."/>
            <person name="Wu S.S."/>
            <person name="Zhou Z."/>
            <person name="Hsiao Y.Y."/>
            <person name="Wu W.L."/>
            <person name="Chen Y.Y."/>
            <person name="Lin Y.F."/>
            <person name="Hsu J.L."/>
            <person name="Li C.Y."/>
            <person name="Wang Z.W."/>
            <person name="Zhao X."/>
            <person name="Zhong W.Y."/>
            <person name="Ma X.K."/>
            <person name="Ma L."/>
            <person name="Huang J."/>
            <person name="Chen G.Z."/>
            <person name="Huang M.Z."/>
            <person name="Huang L."/>
            <person name="Peng D.H."/>
            <person name="Luo Y.B."/>
            <person name="Zou S.Q."/>
            <person name="Chen S.P."/>
            <person name="Lan S."/>
            <person name="Tsai W.C."/>
            <person name="Van de Peer Y."/>
            <person name="Liu Z.J."/>
        </authorList>
    </citation>
    <scope>NUCLEOTIDE SEQUENCE [LARGE SCALE GENOMIC DNA]</scope>
    <source>
        <strain evidence="5">Lor287</strain>
    </source>
</reference>
<dbReference type="InterPro" id="IPR012677">
    <property type="entry name" value="Nucleotide-bd_a/b_plait_sf"/>
</dbReference>
<evidence type="ECO:0000256" key="2">
    <source>
        <dbReference type="ARBA" id="ARBA00022884"/>
    </source>
</evidence>
<comment type="caution">
    <text evidence="5">The sequence shown here is derived from an EMBL/GenBank/DDBJ whole genome shotgun (WGS) entry which is preliminary data.</text>
</comment>
<dbReference type="AlphaFoldDB" id="A0AAP0GAI1"/>
<dbReference type="CDD" id="cd12381">
    <property type="entry name" value="RRM4_I_PABPs"/>
    <property type="match status" value="1"/>
</dbReference>
<dbReference type="FunFam" id="3.30.70.330:FF:000239">
    <property type="entry name" value="Polyadenylate-binding protein"/>
    <property type="match status" value="1"/>
</dbReference>
<dbReference type="Gene3D" id="3.30.70.330">
    <property type="match status" value="2"/>
</dbReference>
<dbReference type="GO" id="GO:0003723">
    <property type="term" value="F:RNA binding"/>
    <property type="evidence" value="ECO:0007669"/>
    <property type="project" value="UniProtKB-UniRule"/>
</dbReference>
<dbReference type="InterPro" id="IPR000504">
    <property type="entry name" value="RRM_dom"/>
</dbReference>
<evidence type="ECO:0000256" key="3">
    <source>
        <dbReference type="PROSITE-ProRule" id="PRU00176"/>
    </source>
</evidence>
<sequence length="266" mass="29566">MCLNDKPVYVGPFLRRMERENTPDQAKFNYVFVKNLAESTSEDDLVKVFGDFGKITSLIVMRERDGKSKCFGFVNFENPDAAARAVNELSGKKFDEKEWYVGKAQKKSDREMELKGNLEPSIKENVEKYQGLNLFLKNLDDNIGDEKLKELFSKFGTITSCKVMREPNGASRGSGFVAFSTAGEACLALSEMNGKLIGSKPLYVALAQRKKERRARLQAQFSQMRPAELPTVVAPSMSMNPLGAPGLGQQLFYGQGPTALIPPQVT</sequence>
<dbReference type="InterPro" id="IPR035979">
    <property type="entry name" value="RBD_domain_sf"/>
</dbReference>
<keyword evidence="2 3" id="KW-0694">RNA-binding</keyword>
<feature type="domain" description="RRM" evidence="4">
    <location>
        <begin position="29"/>
        <end position="106"/>
    </location>
</feature>
<organism evidence="5 6">
    <name type="scientific">Platanthera zijinensis</name>
    <dbReference type="NCBI Taxonomy" id="2320716"/>
    <lineage>
        <taxon>Eukaryota</taxon>
        <taxon>Viridiplantae</taxon>
        <taxon>Streptophyta</taxon>
        <taxon>Embryophyta</taxon>
        <taxon>Tracheophyta</taxon>
        <taxon>Spermatophyta</taxon>
        <taxon>Magnoliopsida</taxon>
        <taxon>Liliopsida</taxon>
        <taxon>Asparagales</taxon>
        <taxon>Orchidaceae</taxon>
        <taxon>Orchidoideae</taxon>
        <taxon>Orchideae</taxon>
        <taxon>Orchidinae</taxon>
        <taxon>Platanthera</taxon>
    </lineage>
</organism>
<gene>
    <name evidence="5" type="primary">PAB2</name>
    <name evidence="5" type="ORF">KSP39_PZI005853</name>
</gene>
<evidence type="ECO:0000256" key="1">
    <source>
        <dbReference type="ARBA" id="ARBA00022737"/>
    </source>
</evidence>